<proteinExistence type="predicted"/>
<dbReference type="EMBL" id="GG682853">
    <property type="protein sequence ID" value="EER02708.1"/>
    <property type="molecule type" value="Genomic_DNA"/>
</dbReference>
<evidence type="ECO:0000256" key="2">
    <source>
        <dbReference type="ARBA" id="ARBA00022679"/>
    </source>
</evidence>
<dbReference type="PANTHER" id="PTHR13069:SF21">
    <property type="entry name" value="ALKYLATED DNA REPAIR PROTEIN ALKB HOMOLOG 8"/>
    <property type="match status" value="1"/>
</dbReference>
<dbReference type="SUPFAM" id="SSF53335">
    <property type="entry name" value="S-adenosyl-L-methionine-dependent methyltransferases"/>
    <property type="match status" value="1"/>
</dbReference>
<evidence type="ECO:0000313" key="3">
    <source>
        <dbReference type="EMBL" id="EER02708.1"/>
    </source>
</evidence>
<evidence type="ECO:0000256" key="1">
    <source>
        <dbReference type="ARBA" id="ARBA00022603"/>
    </source>
</evidence>
<name>C5LKM7_PERM5</name>
<feature type="non-terminal residue" evidence="3">
    <location>
        <position position="1"/>
    </location>
</feature>
<feature type="non-terminal residue" evidence="3">
    <location>
        <position position="74"/>
    </location>
</feature>
<dbReference type="PANTHER" id="PTHR13069">
    <property type="entry name" value="ALKYLATED DNA REPAIR PROTEIN ALKB HOMOLOG 8"/>
    <property type="match status" value="1"/>
</dbReference>
<accession>C5LKM7</accession>
<dbReference type="GO" id="GO:0005737">
    <property type="term" value="C:cytoplasm"/>
    <property type="evidence" value="ECO:0007669"/>
    <property type="project" value="TreeGrafter"/>
</dbReference>
<dbReference type="GO" id="GO:0000049">
    <property type="term" value="F:tRNA binding"/>
    <property type="evidence" value="ECO:0007669"/>
    <property type="project" value="TreeGrafter"/>
</dbReference>
<dbReference type="InParanoid" id="C5LKM7"/>
<gene>
    <name evidence="3" type="ORF">Pmar_PMAR025730</name>
</gene>
<dbReference type="OrthoDB" id="271595at2759"/>
<dbReference type="GO" id="GO:0002098">
    <property type="term" value="P:tRNA wobble uridine modification"/>
    <property type="evidence" value="ECO:0007669"/>
    <property type="project" value="TreeGrafter"/>
</dbReference>
<reference evidence="3 4" key="1">
    <citation type="submission" date="2008-07" db="EMBL/GenBank/DDBJ databases">
        <authorList>
            <person name="El-Sayed N."/>
            <person name="Caler E."/>
            <person name="Inman J."/>
            <person name="Amedeo P."/>
            <person name="Hass B."/>
            <person name="Wortman J."/>
        </authorList>
    </citation>
    <scope>NUCLEOTIDE SEQUENCE [LARGE SCALE GENOMIC DNA]</scope>
    <source>
        <strain evidence="4">ATCC 50983 / TXsc</strain>
    </source>
</reference>
<dbReference type="Gene3D" id="3.40.50.150">
    <property type="entry name" value="Vaccinia Virus protein VP39"/>
    <property type="match status" value="1"/>
</dbReference>
<dbReference type="InterPro" id="IPR051422">
    <property type="entry name" value="AlkB_tRNA_MeTrf/Diox"/>
</dbReference>
<sequence>VRIPPSDKTPIPVDSAEVDSDKQVFKVYDQIAHHFSHTRYKRWPKVWKFVTNFPVGSIVIDVGCGNGKYLAERS</sequence>
<dbReference type="InterPro" id="IPR029063">
    <property type="entry name" value="SAM-dependent_MTases_sf"/>
</dbReference>
<protein>
    <submittedName>
        <fullName evidence="3">Uncharacterized protein</fullName>
    </submittedName>
</protein>
<dbReference type="GeneID" id="9048167"/>
<dbReference type="GO" id="GO:0106335">
    <property type="term" value="F:tRNA (5-carboxymethyluridine(34)-5-O)-methyltransferase activity"/>
    <property type="evidence" value="ECO:0007669"/>
    <property type="project" value="TreeGrafter"/>
</dbReference>
<organism evidence="4">
    <name type="scientific">Perkinsus marinus (strain ATCC 50983 / TXsc)</name>
    <dbReference type="NCBI Taxonomy" id="423536"/>
    <lineage>
        <taxon>Eukaryota</taxon>
        <taxon>Sar</taxon>
        <taxon>Alveolata</taxon>
        <taxon>Perkinsozoa</taxon>
        <taxon>Perkinsea</taxon>
        <taxon>Perkinsida</taxon>
        <taxon>Perkinsidae</taxon>
        <taxon>Perkinsus</taxon>
    </lineage>
</organism>
<keyword evidence="1" id="KW-0489">Methyltransferase</keyword>
<dbReference type="GO" id="GO:0005634">
    <property type="term" value="C:nucleus"/>
    <property type="evidence" value="ECO:0007669"/>
    <property type="project" value="TreeGrafter"/>
</dbReference>
<dbReference type="GO" id="GO:0030488">
    <property type="term" value="P:tRNA methylation"/>
    <property type="evidence" value="ECO:0007669"/>
    <property type="project" value="TreeGrafter"/>
</dbReference>
<keyword evidence="4" id="KW-1185">Reference proteome</keyword>
<dbReference type="Proteomes" id="UP000007800">
    <property type="component" value="Unassembled WGS sequence"/>
</dbReference>
<keyword evidence="2" id="KW-0808">Transferase</keyword>
<dbReference type="AlphaFoldDB" id="C5LKM7"/>
<dbReference type="RefSeq" id="XP_002770693.1">
    <property type="nucleotide sequence ID" value="XM_002770647.1"/>
</dbReference>
<evidence type="ECO:0000313" key="4">
    <source>
        <dbReference type="Proteomes" id="UP000007800"/>
    </source>
</evidence>